<dbReference type="AlphaFoldDB" id="A0A2T3B3X4"/>
<dbReference type="OrthoDB" id="21214at2759"/>
<keyword evidence="1" id="KW-0175">Coiled coil</keyword>
<sequence length="241" mass="27540">MSSSSDAPTIIELKLSFLRGQILLLSQRLRPSGTSLRRASDDEVELRQKAIDDALQKLDGLLRRHNRLSYGPQAQRHVAEQIDRLYWEAGERGGGWQGGMGEEWAERGADLRKETLIEKLPEEWSEEAETKAPAEAARYKELQRKLVELNEKRRAAREKLERYRAMKKLLEPFEADAGVQGNLVTRNGEMEKELERMRMLMLRVERGIMGLEKRGEGEGEEMDIDVDVDEQGKVLALLGGR</sequence>
<proteinExistence type="predicted"/>
<dbReference type="InterPro" id="IPR025207">
    <property type="entry name" value="Sim4_Fta4"/>
</dbReference>
<dbReference type="RefSeq" id="XP_024721614.1">
    <property type="nucleotide sequence ID" value="XM_024866590.1"/>
</dbReference>
<dbReference type="Proteomes" id="UP000241818">
    <property type="component" value="Unassembled WGS sequence"/>
</dbReference>
<protein>
    <recommendedName>
        <fullName evidence="4">Kinetochore protein</fullName>
    </recommendedName>
</protein>
<dbReference type="PANTHER" id="PTHR42040">
    <property type="entry name" value="INNER KINETOCHORE SUBUNIT FTA4"/>
    <property type="match status" value="1"/>
</dbReference>
<accession>A0A2T3B3X4</accession>
<dbReference type="GO" id="GO:0031511">
    <property type="term" value="C:Mis6-Sim4 complex"/>
    <property type="evidence" value="ECO:0007669"/>
    <property type="project" value="InterPro"/>
</dbReference>
<gene>
    <name evidence="2" type="ORF">M430DRAFT_34653</name>
</gene>
<dbReference type="GeneID" id="36574671"/>
<name>A0A2T3B3X4_AMORE</name>
<keyword evidence="3" id="KW-1185">Reference proteome</keyword>
<dbReference type="InParanoid" id="A0A2T3B3X4"/>
<dbReference type="PANTHER" id="PTHR42040:SF1">
    <property type="entry name" value="INNER KINETOCHORE SUBUNIT FTA4"/>
    <property type="match status" value="1"/>
</dbReference>
<evidence type="ECO:0000256" key="1">
    <source>
        <dbReference type="SAM" id="Coils"/>
    </source>
</evidence>
<feature type="coiled-coil region" evidence="1">
    <location>
        <begin position="132"/>
        <end position="166"/>
    </location>
</feature>
<evidence type="ECO:0008006" key="4">
    <source>
        <dbReference type="Google" id="ProtNLM"/>
    </source>
</evidence>
<organism evidence="2 3">
    <name type="scientific">Amorphotheca resinae ATCC 22711</name>
    <dbReference type="NCBI Taxonomy" id="857342"/>
    <lineage>
        <taxon>Eukaryota</taxon>
        <taxon>Fungi</taxon>
        <taxon>Dikarya</taxon>
        <taxon>Ascomycota</taxon>
        <taxon>Pezizomycotina</taxon>
        <taxon>Leotiomycetes</taxon>
        <taxon>Helotiales</taxon>
        <taxon>Amorphothecaceae</taxon>
        <taxon>Amorphotheca</taxon>
    </lineage>
</organism>
<dbReference type="Pfam" id="PF13093">
    <property type="entry name" value="FTA4"/>
    <property type="match status" value="1"/>
</dbReference>
<dbReference type="EMBL" id="KZ679010">
    <property type="protein sequence ID" value="PSS20344.1"/>
    <property type="molecule type" value="Genomic_DNA"/>
</dbReference>
<dbReference type="STRING" id="857342.A0A2T3B3X4"/>
<evidence type="ECO:0000313" key="3">
    <source>
        <dbReference type="Proteomes" id="UP000241818"/>
    </source>
</evidence>
<reference evidence="2 3" key="1">
    <citation type="journal article" date="2018" name="New Phytol.">
        <title>Comparative genomics and transcriptomics depict ericoid mycorrhizal fungi as versatile saprotrophs and plant mutualists.</title>
        <authorList>
            <person name="Martino E."/>
            <person name="Morin E."/>
            <person name="Grelet G.A."/>
            <person name="Kuo A."/>
            <person name="Kohler A."/>
            <person name="Daghino S."/>
            <person name="Barry K.W."/>
            <person name="Cichocki N."/>
            <person name="Clum A."/>
            <person name="Dockter R.B."/>
            <person name="Hainaut M."/>
            <person name="Kuo R.C."/>
            <person name="LaButti K."/>
            <person name="Lindahl B.D."/>
            <person name="Lindquist E.A."/>
            <person name="Lipzen A."/>
            <person name="Khouja H.R."/>
            <person name="Magnuson J."/>
            <person name="Murat C."/>
            <person name="Ohm R.A."/>
            <person name="Singer S.W."/>
            <person name="Spatafora J.W."/>
            <person name="Wang M."/>
            <person name="Veneault-Fourrey C."/>
            <person name="Henrissat B."/>
            <person name="Grigoriev I.V."/>
            <person name="Martin F.M."/>
            <person name="Perotto S."/>
        </authorList>
    </citation>
    <scope>NUCLEOTIDE SEQUENCE [LARGE SCALE GENOMIC DNA]</scope>
    <source>
        <strain evidence="2 3">ATCC 22711</strain>
    </source>
</reference>
<evidence type="ECO:0000313" key="2">
    <source>
        <dbReference type="EMBL" id="PSS20344.1"/>
    </source>
</evidence>